<evidence type="ECO:0000256" key="1">
    <source>
        <dbReference type="SAM" id="SignalP"/>
    </source>
</evidence>
<feature type="signal peptide" evidence="1">
    <location>
        <begin position="1"/>
        <end position="19"/>
    </location>
</feature>
<proteinExistence type="predicted"/>
<dbReference type="InterPro" id="IPR010882">
    <property type="entry name" value="PCEMA1"/>
</dbReference>
<dbReference type="AlphaFoldDB" id="A0A1D3L8P7"/>
<protein>
    <submittedName>
        <fullName evidence="2">Acidic phosphoprotein PCEMA1, putative</fullName>
    </submittedName>
</protein>
<name>A0A1D3L8P7_PLACE</name>
<dbReference type="EMBL" id="FMIO01000207">
    <property type="protein sequence ID" value="SCL87726.1"/>
    <property type="molecule type" value="Genomic_DNA"/>
</dbReference>
<reference evidence="2 3" key="1">
    <citation type="submission" date="2016-08" db="EMBL/GenBank/DDBJ databases">
        <authorList>
            <consortium name="Pathogen Informatics"/>
        </authorList>
    </citation>
    <scope>NUCLEOTIDE SEQUENCE [LARGE SCALE GENOMIC DNA]</scope>
    <source>
        <strain evidence="2 3">DK</strain>
    </source>
</reference>
<keyword evidence="1" id="KW-0732">Signal</keyword>
<organism evidence="2 3">
    <name type="scientific">Plasmodium chabaudi adami</name>
    <dbReference type="NCBI Taxonomy" id="5826"/>
    <lineage>
        <taxon>Eukaryota</taxon>
        <taxon>Sar</taxon>
        <taxon>Alveolata</taxon>
        <taxon>Apicomplexa</taxon>
        <taxon>Aconoidasida</taxon>
        <taxon>Haemosporida</taxon>
        <taxon>Plasmodiidae</taxon>
        <taxon>Plasmodium</taxon>
        <taxon>Plasmodium (Vinckeia)</taxon>
    </lineage>
</organism>
<evidence type="ECO:0000313" key="3">
    <source>
        <dbReference type="Proteomes" id="UP000195879"/>
    </source>
</evidence>
<feature type="chain" id="PRO_5008917342" evidence="1">
    <location>
        <begin position="20"/>
        <end position="226"/>
    </location>
</feature>
<dbReference type="Pfam" id="PF07418">
    <property type="entry name" value="PCEMA1"/>
    <property type="match status" value="1"/>
</dbReference>
<dbReference type="Proteomes" id="UP000195879">
    <property type="component" value="Unassembled WGS sequence"/>
</dbReference>
<accession>A0A1D3L8P7</accession>
<evidence type="ECO:0000313" key="2">
    <source>
        <dbReference type="EMBL" id="SCL87726.1"/>
    </source>
</evidence>
<gene>
    <name evidence="2" type="ORF">PCHDK_000510100</name>
</gene>
<sequence length="226" mass="25740">MKTISLGLISSIIFNIVLAKKWSGSKSTTGCFPFCRKKTKKIYKIDEPVKVKGKGTYDPDIPNIKFIGEFDPIIFEVHEEWQTGLTEPFTSEIDGTTVDKVTGFLRRENNSIKKGWYIRSYEEDPEDMINDNFTPLNRNHRPFQSNQKNAHKQDCTALVLSNAPENQGPSTMHEDEELHVEFEFFSFSFPRLGITLQGVFVQSSLGEIQGLGGQRLLDLRCIELSI</sequence>